<proteinExistence type="predicted"/>
<dbReference type="EMBL" id="ACBZ01000206">
    <property type="protein sequence ID" value="EEG47301.1"/>
    <property type="molecule type" value="Genomic_DNA"/>
</dbReference>
<keyword evidence="2" id="KW-1185">Reference proteome</keyword>
<sequence>MKLISRLYRAKENTLKTNGILHNLNKNGTSDLNSCTEGMKVLSIKRNK</sequence>
<reference evidence="1 2" key="2">
    <citation type="submission" date="2009-02" db="EMBL/GenBank/DDBJ databases">
        <title>Draft genome sequence of Blautia hydrogenotrophica DSM 10507 (Ruminococcus hydrogenotrophicus DSM 10507).</title>
        <authorList>
            <person name="Sudarsanam P."/>
            <person name="Ley R."/>
            <person name="Guruge J."/>
            <person name="Turnbaugh P.J."/>
            <person name="Mahowald M."/>
            <person name="Liep D."/>
            <person name="Gordon J."/>
        </authorList>
    </citation>
    <scope>NUCLEOTIDE SEQUENCE [LARGE SCALE GENOMIC DNA]</scope>
    <source>
        <strain evidence="2">DSM 10507 / JCM 14656 / S5a33</strain>
    </source>
</reference>
<accession>C0CSF4</accession>
<protein>
    <submittedName>
        <fullName evidence="1">Uncharacterized protein</fullName>
    </submittedName>
</protein>
<dbReference type="PATRIC" id="fig|476272.21.peg.505"/>
<name>C0CSF4_BLAHS</name>
<organism evidence="1 2">
    <name type="scientific">Blautia hydrogenotrophica (strain DSM 10507 / JCM 14656 / S5a33)</name>
    <name type="common">Ruminococcus hydrogenotrophicus</name>
    <dbReference type="NCBI Taxonomy" id="476272"/>
    <lineage>
        <taxon>Bacteria</taxon>
        <taxon>Bacillati</taxon>
        <taxon>Bacillota</taxon>
        <taxon>Clostridia</taxon>
        <taxon>Lachnospirales</taxon>
        <taxon>Lachnospiraceae</taxon>
        <taxon>Blautia</taxon>
    </lineage>
</organism>
<dbReference type="AlphaFoldDB" id="C0CSF4"/>
<gene>
    <name evidence="1" type="ORF">RUMHYD_03821</name>
</gene>
<evidence type="ECO:0000313" key="1">
    <source>
        <dbReference type="EMBL" id="EEG47301.1"/>
    </source>
</evidence>
<reference evidence="1 2" key="1">
    <citation type="submission" date="2009-01" db="EMBL/GenBank/DDBJ databases">
        <authorList>
            <person name="Fulton L."/>
            <person name="Clifton S."/>
            <person name="Fulton B."/>
            <person name="Xu J."/>
            <person name="Minx P."/>
            <person name="Pepin K.H."/>
            <person name="Johnson M."/>
            <person name="Bhonagiri V."/>
            <person name="Nash W.E."/>
            <person name="Mardis E.R."/>
            <person name="Wilson R.K."/>
        </authorList>
    </citation>
    <scope>NUCLEOTIDE SEQUENCE [LARGE SCALE GENOMIC DNA]</scope>
    <source>
        <strain evidence="2">DSM 10507 / JCM 14656 / S5a33</strain>
    </source>
</reference>
<dbReference type="Proteomes" id="UP000003100">
    <property type="component" value="Unassembled WGS sequence"/>
</dbReference>
<evidence type="ECO:0000313" key="2">
    <source>
        <dbReference type="Proteomes" id="UP000003100"/>
    </source>
</evidence>
<comment type="caution">
    <text evidence="1">The sequence shown here is derived from an EMBL/GenBank/DDBJ whole genome shotgun (WGS) entry which is preliminary data.</text>
</comment>
<dbReference type="HOGENOM" id="CLU_3150023_0_0_9"/>